<evidence type="ECO:0000313" key="1">
    <source>
        <dbReference type="EMBL" id="GAO28377.1"/>
    </source>
</evidence>
<keyword evidence="1" id="KW-0670">Pyruvate</keyword>
<dbReference type="RefSeq" id="WP_062122194.1">
    <property type="nucleotide sequence ID" value="NZ_BAZW01000002.1"/>
</dbReference>
<evidence type="ECO:0000313" key="2">
    <source>
        <dbReference type="Proteomes" id="UP000032900"/>
    </source>
</evidence>
<dbReference type="EMBL" id="BAZW01000002">
    <property type="protein sequence ID" value="GAO28377.1"/>
    <property type="molecule type" value="Genomic_DNA"/>
</dbReference>
<reference evidence="1 2" key="1">
    <citation type="journal article" date="2015" name="Microbes Environ.">
        <title>Distribution and evolution of nitrogen fixation genes in the phylum bacteroidetes.</title>
        <authorList>
            <person name="Inoue J."/>
            <person name="Oshima K."/>
            <person name="Suda W."/>
            <person name="Sakamoto M."/>
            <person name="Iino T."/>
            <person name="Noda S."/>
            <person name="Hongoh Y."/>
            <person name="Hattori M."/>
            <person name="Ohkuma M."/>
        </authorList>
    </citation>
    <scope>NUCLEOTIDE SEQUENCE [LARGE SCALE GENOMIC DNA]</scope>
    <source>
        <strain evidence="1">JCM 15548</strain>
    </source>
</reference>
<dbReference type="InterPro" id="IPR015421">
    <property type="entry name" value="PyrdxlP-dep_Trfase_major"/>
</dbReference>
<sequence length="232" mass="26883">MSTQEFNNPNTMMNPDIEKHLSVGNLLMEEEMDTQVLQMWSKKEIIAGRFYQTGFETIHFEQDKNFALETVLSSVIHWDKALLVLNSGVTDLNFNALSVFFDIIHHPSDHLDFPVIEQYLHTQHSLTHVLLNLSDTETLSDSDLEQLLQLINRRKLTLIVNCDSQVHGLNDRFMGAIDFMVGKIQHQRSFVIARRSKLVQAEGNSRNLNKDLYAYWQWSVRHRNAIIEPMCG</sequence>
<dbReference type="Proteomes" id="UP000032900">
    <property type="component" value="Unassembled WGS sequence"/>
</dbReference>
<dbReference type="GO" id="GO:0008483">
    <property type="term" value="F:transaminase activity"/>
    <property type="evidence" value="ECO:0007669"/>
    <property type="project" value="UniProtKB-KW"/>
</dbReference>
<protein>
    <submittedName>
        <fullName evidence="1">2-aminoethylphosphonate:pyruvate aminotransferase</fullName>
    </submittedName>
</protein>
<dbReference type="STRING" id="1236989.JCM15548_1462"/>
<keyword evidence="1" id="KW-0032">Aminotransferase</keyword>
<keyword evidence="1" id="KW-0808">Transferase</keyword>
<accession>A0A0E9LS29</accession>
<name>A0A0E9LS29_9BACT</name>
<proteinExistence type="predicted"/>
<gene>
    <name evidence="1" type="ORF">JCM15548_1462</name>
</gene>
<dbReference type="Gene3D" id="3.40.640.10">
    <property type="entry name" value="Type I PLP-dependent aspartate aminotransferase-like (Major domain)"/>
    <property type="match status" value="1"/>
</dbReference>
<dbReference type="AlphaFoldDB" id="A0A0E9LS29"/>
<comment type="caution">
    <text evidence="1">The sequence shown here is derived from an EMBL/GenBank/DDBJ whole genome shotgun (WGS) entry which is preliminary data.</text>
</comment>
<dbReference type="OrthoDB" id="1115914at2"/>
<keyword evidence="2" id="KW-1185">Reference proteome</keyword>
<organism evidence="1 2">
    <name type="scientific">Geofilum rubicundum JCM 15548</name>
    <dbReference type="NCBI Taxonomy" id="1236989"/>
    <lineage>
        <taxon>Bacteria</taxon>
        <taxon>Pseudomonadati</taxon>
        <taxon>Bacteroidota</taxon>
        <taxon>Bacteroidia</taxon>
        <taxon>Marinilabiliales</taxon>
        <taxon>Marinilabiliaceae</taxon>
        <taxon>Geofilum</taxon>
    </lineage>
</organism>